<dbReference type="InterPro" id="IPR033453">
    <property type="entry name" value="Glyco_hydro_30_TIM-barrel"/>
</dbReference>
<dbReference type="PRINTS" id="PR00843">
    <property type="entry name" value="GLHYDRLASE30"/>
</dbReference>
<evidence type="ECO:0000256" key="2">
    <source>
        <dbReference type="ARBA" id="ARBA00022729"/>
    </source>
</evidence>
<dbReference type="Pfam" id="PF17189">
    <property type="entry name" value="Glyco_hydro_30C"/>
    <property type="match status" value="1"/>
</dbReference>
<dbReference type="Gene3D" id="3.20.20.80">
    <property type="entry name" value="Glycosidases"/>
    <property type="match status" value="1"/>
</dbReference>
<dbReference type="PANTHER" id="PTHR11069:SF23">
    <property type="entry name" value="LYSOSOMAL ACID GLUCOSYLCERAMIDASE"/>
    <property type="match status" value="1"/>
</dbReference>
<dbReference type="GO" id="GO:0016020">
    <property type="term" value="C:membrane"/>
    <property type="evidence" value="ECO:0007669"/>
    <property type="project" value="GOC"/>
</dbReference>
<dbReference type="EMBL" id="BBNY01000076">
    <property type="protein sequence ID" value="GAL90737.1"/>
    <property type="molecule type" value="Genomic_DNA"/>
</dbReference>
<dbReference type="SUPFAM" id="SSF51445">
    <property type="entry name" value="(Trans)glycosidases"/>
    <property type="match status" value="1"/>
</dbReference>
<dbReference type="InterPro" id="IPR013780">
    <property type="entry name" value="Glyco_hydro_b"/>
</dbReference>
<evidence type="ECO:0000256" key="5">
    <source>
        <dbReference type="SAM" id="SignalP"/>
    </source>
</evidence>
<evidence type="ECO:0000313" key="8">
    <source>
        <dbReference type="EMBL" id="GAL90737.1"/>
    </source>
</evidence>
<dbReference type="AlphaFoldDB" id="A0A098LWG9"/>
<comment type="similarity">
    <text evidence="1 4">Belongs to the glycosyl hydrolase 30 family.</text>
</comment>
<feature type="domain" description="Glycosyl hydrolase family 30 beta sandwich" evidence="7">
    <location>
        <begin position="415"/>
        <end position="474"/>
    </location>
</feature>
<reference evidence="9" key="1">
    <citation type="journal article" date="2014" name="Genome Announc.">
        <title>Draft Genome Sequence of Marine Flavobacterium Jejuia pallidilutea Strain 11shimoA1 and Pigmentation Mutants.</title>
        <authorList>
            <person name="Takatani N."/>
            <person name="Nakanishi M."/>
            <person name="Meirelles P."/>
            <person name="Mino S."/>
            <person name="Suda W."/>
            <person name="Oshima K."/>
            <person name="Hattori M."/>
            <person name="Ohkuma M."/>
            <person name="Hosokawa M."/>
            <person name="Miyashita K."/>
            <person name="Thompson F.L."/>
            <person name="Niwa A."/>
            <person name="Sawabe T."/>
            <person name="Sawabe T."/>
        </authorList>
    </citation>
    <scope>NUCLEOTIDE SEQUENCE [LARGE SCALE GENOMIC DNA]</scope>
    <source>
        <strain evidence="9">JCM 19538</strain>
    </source>
</reference>
<dbReference type="InterPro" id="IPR001139">
    <property type="entry name" value="Glyco_hydro_30"/>
</dbReference>
<evidence type="ECO:0000313" key="9">
    <source>
        <dbReference type="Proteomes" id="UP000030184"/>
    </source>
</evidence>
<dbReference type="InterPro" id="IPR017853">
    <property type="entry name" value="GH"/>
</dbReference>
<dbReference type="Gene3D" id="2.60.40.1180">
    <property type="entry name" value="Golgi alpha-mannosidase II"/>
    <property type="match status" value="1"/>
</dbReference>
<dbReference type="OrthoDB" id="9806701at2"/>
<comment type="caution">
    <text evidence="8">The sequence shown here is derived from an EMBL/GenBank/DDBJ whole genome shotgun (WGS) entry which is preliminary data.</text>
</comment>
<keyword evidence="9" id="KW-1185">Reference proteome</keyword>
<evidence type="ECO:0000256" key="4">
    <source>
        <dbReference type="RuleBase" id="RU361188"/>
    </source>
</evidence>
<dbReference type="GO" id="GO:0006680">
    <property type="term" value="P:glucosylceramide catabolic process"/>
    <property type="evidence" value="ECO:0007669"/>
    <property type="project" value="TreeGrafter"/>
</dbReference>
<feature type="chain" id="PRO_5001945389" evidence="5">
    <location>
        <begin position="23"/>
        <end position="476"/>
    </location>
</feature>
<evidence type="ECO:0000259" key="6">
    <source>
        <dbReference type="Pfam" id="PF02055"/>
    </source>
</evidence>
<dbReference type="Proteomes" id="UP000030184">
    <property type="component" value="Unassembled WGS sequence"/>
</dbReference>
<dbReference type="Pfam" id="PF02055">
    <property type="entry name" value="Glyco_hydro_30"/>
    <property type="match status" value="1"/>
</dbReference>
<gene>
    <name evidence="8" type="ORF">JCM19538_502</name>
</gene>
<protein>
    <submittedName>
        <fullName evidence="8">Glycosyl hydrolase</fullName>
    </submittedName>
</protein>
<evidence type="ECO:0000256" key="1">
    <source>
        <dbReference type="ARBA" id="ARBA00005382"/>
    </source>
</evidence>
<name>A0A098LWG9_9FLAO</name>
<dbReference type="PANTHER" id="PTHR11069">
    <property type="entry name" value="GLUCOSYLCERAMIDASE"/>
    <property type="match status" value="1"/>
</dbReference>
<proteinExistence type="inferred from homology"/>
<keyword evidence="4" id="KW-0326">Glycosidase</keyword>
<accession>A0A098LWG9</accession>
<evidence type="ECO:0000256" key="3">
    <source>
        <dbReference type="ARBA" id="ARBA00022801"/>
    </source>
</evidence>
<dbReference type="RefSeq" id="WP_081956301.1">
    <property type="nucleotide sequence ID" value="NZ_BBNR01000025.1"/>
</dbReference>
<evidence type="ECO:0000259" key="7">
    <source>
        <dbReference type="Pfam" id="PF17189"/>
    </source>
</evidence>
<organism evidence="8 9">
    <name type="scientific">Jejuia pallidilutea</name>
    <dbReference type="NCBI Taxonomy" id="504487"/>
    <lineage>
        <taxon>Bacteria</taxon>
        <taxon>Pseudomonadati</taxon>
        <taxon>Bacteroidota</taxon>
        <taxon>Flavobacteriia</taxon>
        <taxon>Flavobacteriales</taxon>
        <taxon>Flavobacteriaceae</taxon>
        <taxon>Jejuia</taxon>
    </lineage>
</organism>
<feature type="signal peptide" evidence="5">
    <location>
        <begin position="1"/>
        <end position="22"/>
    </location>
</feature>
<feature type="domain" description="Glycosyl hydrolase family 30 TIM-barrel" evidence="6">
    <location>
        <begin position="84"/>
        <end position="412"/>
    </location>
</feature>
<dbReference type="InterPro" id="IPR033452">
    <property type="entry name" value="GH30_C"/>
</dbReference>
<sequence>MNHPIALLLLSFLLIKCSPSDASQNDSKETPPTNDISYSDVDVYLTTPDKSQLFKLQSTKVPLYSGNINFSITVNPDVTYQEMDGFGFSLTGGSALHLNTMSASARANILNELFSVNGIGVSYLRVSIGASDLDAEVFSYNDLPDGETDENLTKFSIEKDKENLIPVLKEILAINPNIKIMGSPWSAPTWMKTNNNSIGGSLKPEYFATYANYFVKYIQAYKAEGITIDAITVQNEPYHDGNNPSMYMEPTDQALFIKAHLGPAFEAANIQTKIVIWDHNADNTWYATSILDDADANKYVDGSAFHLYNGTINNLSTLHNSYPDKNLYFTEQWVGANSEFGGNLLWHTRELIVGASRNWCKTVLEWNLSSNSSLQPHTPGGCTECLGGITIDGNNVQRNEGYYIIAHASKFVRPGSYRISSNYSDELPNVAFKTPTGEIVVIVVNNTEIDKSFNIKTPGESISTSLKAGVVGTYVW</sequence>
<keyword evidence="2 5" id="KW-0732">Signal</keyword>
<keyword evidence="3 4" id="KW-0378">Hydrolase</keyword>
<dbReference type="GO" id="GO:0004348">
    <property type="term" value="F:glucosylceramidase activity"/>
    <property type="evidence" value="ECO:0007669"/>
    <property type="project" value="InterPro"/>
</dbReference>